<feature type="signal peptide" evidence="1">
    <location>
        <begin position="1"/>
        <end position="19"/>
    </location>
</feature>
<evidence type="ECO:0000256" key="1">
    <source>
        <dbReference type="SAM" id="SignalP"/>
    </source>
</evidence>
<keyword evidence="1" id="KW-0732">Signal</keyword>
<evidence type="ECO:0000313" key="3">
    <source>
        <dbReference type="WBParaSite" id="TREG1_88580.1"/>
    </source>
</evidence>
<sequence length="76" mass="8331">MNTAVLLVCFFVIINLAVSDSTPQTSQKEAEELAKIKASAEFKDAKAKVLTVLSAKIDNYVLDSLRKKKVPTGQDF</sequence>
<dbReference type="WBParaSite" id="TREG1_88580.1">
    <property type="protein sequence ID" value="TREG1_88580.1"/>
    <property type="gene ID" value="TREG1_88580"/>
</dbReference>
<evidence type="ECO:0000313" key="2">
    <source>
        <dbReference type="Proteomes" id="UP000050795"/>
    </source>
</evidence>
<protein>
    <submittedName>
        <fullName evidence="3">Uncharacterized protein</fullName>
    </submittedName>
</protein>
<proteinExistence type="predicted"/>
<reference evidence="3" key="2">
    <citation type="submission" date="2023-11" db="UniProtKB">
        <authorList>
            <consortium name="WormBaseParasite"/>
        </authorList>
    </citation>
    <scope>IDENTIFICATION</scope>
</reference>
<dbReference type="AlphaFoldDB" id="A0AA85KHP8"/>
<feature type="chain" id="PRO_5041661455" evidence="1">
    <location>
        <begin position="20"/>
        <end position="76"/>
    </location>
</feature>
<reference evidence="2" key="1">
    <citation type="submission" date="2022-06" db="EMBL/GenBank/DDBJ databases">
        <authorList>
            <person name="Berger JAMES D."/>
            <person name="Berger JAMES D."/>
        </authorList>
    </citation>
    <scope>NUCLEOTIDE SEQUENCE [LARGE SCALE GENOMIC DNA]</scope>
</reference>
<accession>A0AA85KHP8</accession>
<name>A0AA85KHP8_TRIRE</name>
<organism evidence="2 3">
    <name type="scientific">Trichobilharzia regenti</name>
    <name type="common">Nasal bird schistosome</name>
    <dbReference type="NCBI Taxonomy" id="157069"/>
    <lineage>
        <taxon>Eukaryota</taxon>
        <taxon>Metazoa</taxon>
        <taxon>Spiralia</taxon>
        <taxon>Lophotrochozoa</taxon>
        <taxon>Platyhelminthes</taxon>
        <taxon>Trematoda</taxon>
        <taxon>Digenea</taxon>
        <taxon>Strigeidida</taxon>
        <taxon>Schistosomatoidea</taxon>
        <taxon>Schistosomatidae</taxon>
        <taxon>Trichobilharzia</taxon>
    </lineage>
</organism>
<dbReference type="Proteomes" id="UP000050795">
    <property type="component" value="Unassembled WGS sequence"/>
</dbReference>
<keyword evidence="2" id="KW-1185">Reference proteome</keyword>